<organism evidence="2 3">
    <name type="scientific">Paenacidovorax monticola</name>
    <dbReference type="NCBI Taxonomy" id="1926868"/>
    <lineage>
        <taxon>Bacteria</taxon>
        <taxon>Pseudomonadati</taxon>
        <taxon>Pseudomonadota</taxon>
        <taxon>Betaproteobacteria</taxon>
        <taxon>Burkholderiales</taxon>
        <taxon>Comamonadaceae</taxon>
        <taxon>Paenacidovorax</taxon>
    </lineage>
</organism>
<dbReference type="Proteomes" id="UP000516057">
    <property type="component" value="Chromosome"/>
</dbReference>
<dbReference type="Pfam" id="PF18203">
    <property type="entry name" value="IPTL-CTERM"/>
    <property type="match status" value="1"/>
</dbReference>
<evidence type="ECO:0000313" key="2">
    <source>
        <dbReference type="EMBL" id="QNP58358.1"/>
    </source>
</evidence>
<evidence type="ECO:0000259" key="1">
    <source>
        <dbReference type="Pfam" id="PF18203"/>
    </source>
</evidence>
<dbReference type="KEGG" id="amon:H9L24_15100"/>
<accession>A0A7H0HCU2</accession>
<feature type="domain" description="IPTL-CTERM protein sorting" evidence="1">
    <location>
        <begin position="2"/>
        <end position="25"/>
    </location>
</feature>
<sequence>MPTLSQWGMAALALVLAALASRLLRGQGGVLRLAALGLLAGAALLASPWSGQALARPADDVLLDNPAGGTAPLPDHPDFERPFADYMHGYTVRNTTGRPQRIKAVTVTAAHRIMNSHDDTQCTVGQILAPAASCSVVVGRPH</sequence>
<name>A0A7H0HCU2_9BURK</name>
<dbReference type="AlphaFoldDB" id="A0A7H0HCU2"/>
<proteinExistence type="predicted"/>
<dbReference type="InterPro" id="IPR026442">
    <property type="entry name" value="IPTL_CTERM"/>
</dbReference>
<reference evidence="2 3" key="1">
    <citation type="submission" date="2020-08" db="EMBL/GenBank/DDBJ databases">
        <title>Genome sequence of Acidovorax monticola KACC 19171T.</title>
        <authorList>
            <person name="Hyun D.-W."/>
            <person name="Bae J.-W."/>
        </authorList>
    </citation>
    <scope>NUCLEOTIDE SEQUENCE [LARGE SCALE GENOMIC DNA]</scope>
    <source>
        <strain evidence="2 3">KACC 19171</strain>
    </source>
</reference>
<gene>
    <name evidence="2" type="ORF">H9L24_15100</name>
</gene>
<protein>
    <submittedName>
        <fullName evidence="2">Midcut-by-XrtH protein</fullName>
    </submittedName>
</protein>
<keyword evidence="3" id="KW-1185">Reference proteome</keyword>
<evidence type="ECO:0000313" key="3">
    <source>
        <dbReference type="Proteomes" id="UP000516057"/>
    </source>
</evidence>
<dbReference type="NCBIfam" id="NF033207">
    <property type="entry name" value="midcut_by_XrtH"/>
    <property type="match status" value="1"/>
</dbReference>
<dbReference type="EMBL" id="CP060790">
    <property type="protein sequence ID" value="QNP58358.1"/>
    <property type="molecule type" value="Genomic_DNA"/>
</dbReference>